<dbReference type="GO" id="GO:0032259">
    <property type="term" value="P:methylation"/>
    <property type="evidence" value="ECO:0007669"/>
    <property type="project" value="UniProtKB-KW"/>
</dbReference>
<keyword evidence="3" id="KW-1185">Reference proteome</keyword>
<dbReference type="InterPro" id="IPR006342">
    <property type="entry name" value="FkbM_mtfrase"/>
</dbReference>
<dbReference type="Proteomes" id="UP000248544">
    <property type="component" value="Unassembled WGS sequence"/>
</dbReference>
<dbReference type="PANTHER" id="PTHR36973">
    <property type="entry name" value="SLL1456 PROTEIN-RELATED"/>
    <property type="match status" value="1"/>
</dbReference>
<reference evidence="2 3" key="1">
    <citation type="submission" date="2018-01" db="EMBL/GenBank/DDBJ databases">
        <title>Draft genome sequence of Sphaerisporangium sp. 7K107.</title>
        <authorList>
            <person name="Sahin N."/>
            <person name="Saygin H."/>
            <person name="Ay H."/>
        </authorList>
    </citation>
    <scope>NUCLEOTIDE SEQUENCE [LARGE SCALE GENOMIC DNA]</scope>
    <source>
        <strain evidence="2 3">7K107</strain>
    </source>
</reference>
<keyword evidence="2" id="KW-0489">Methyltransferase</keyword>
<dbReference type="AlphaFoldDB" id="A0A2W2FLL3"/>
<evidence type="ECO:0000313" key="2">
    <source>
        <dbReference type="EMBL" id="PZG38236.1"/>
    </source>
</evidence>
<dbReference type="GO" id="GO:0008171">
    <property type="term" value="F:O-methyltransferase activity"/>
    <property type="evidence" value="ECO:0007669"/>
    <property type="project" value="TreeGrafter"/>
</dbReference>
<dbReference type="InterPro" id="IPR053188">
    <property type="entry name" value="FkbM_Methyltransferase"/>
</dbReference>
<keyword evidence="2" id="KW-0808">Transferase</keyword>
<dbReference type="InterPro" id="IPR029063">
    <property type="entry name" value="SAM-dependent_MTases_sf"/>
</dbReference>
<dbReference type="SUPFAM" id="SSF53335">
    <property type="entry name" value="S-adenosyl-L-methionine-dependent methyltransferases"/>
    <property type="match status" value="1"/>
</dbReference>
<dbReference type="EMBL" id="POUA01000217">
    <property type="protein sequence ID" value="PZG38236.1"/>
    <property type="molecule type" value="Genomic_DNA"/>
</dbReference>
<evidence type="ECO:0000259" key="1">
    <source>
        <dbReference type="Pfam" id="PF05050"/>
    </source>
</evidence>
<dbReference type="PANTHER" id="PTHR36973:SF4">
    <property type="entry name" value="NODULATION PROTEIN"/>
    <property type="match status" value="1"/>
</dbReference>
<accession>A0A2W2FLL3</accession>
<gene>
    <name evidence="2" type="ORF">C1I98_24390</name>
</gene>
<proteinExistence type="predicted"/>
<evidence type="ECO:0000313" key="3">
    <source>
        <dbReference type="Proteomes" id="UP000248544"/>
    </source>
</evidence>
<protein>
    <submittedName>
        <fullName evidence="2">FkbM family methyltransferase</fullName>
    </submittedName>
</protein>
<sequence>MPSSKEGSDKSGPRQGAPELFQVKAAAVSLGVRSLARFTPWLESELLGVRSLTGPGGTCVDVGAAAGLYTAELARAVGPGGVVHSVEPLVFAHAVPSRLLGLRDHPNVVRHALALGETEGKSVMSVPLRNGRMVTGRSFVVSGAFGLGQNREFDEHIEVVVAMRTLDGLCESAGIGQVDFIKIDVEGRELQVLVGGAALIERCAPALLLEVEQRHLSRYGTHTGDLLSWLADHGYAMRAWRNGTWQKVPGLSPAHRNYLFTAKDPAGR</sequence>
<dbReference type="NCBIfam" id="TIGR01444">
    <property type="entry name" value="fkbM_fam"/>
    <property type="match status" value="1"/>
</dbReference>
<feature type="domain" description="Methyltransferase FkbM" evidence="1">
    <location>
        <begin position="61"/>
        <end position="235"/>
    </location>
</feature>
<name>A0A2W2FLL3_9ACTN</name>
<organism evidence="2 3">
    <name type="scientific">Spongiactinospora gelatinilytica</name>
    <dbReference type="NCBI Taxonomy" id="2666298"/>
    <lineage>
        <taxon>Bacteria</taxon>
        <taxon>Bacillati</taxon>
        <taxon>Actinomycetota</taxon>
        <taxon>Actinomycetes</taxon>
        <taxon>Streptosporangiales</taxon>
        <taxon>Streptosporangiaceae</taxon>
        <taxon>Spongiactinospora</taxon>
    </lineage>
</organism>
<dbReference type="Pfam" id="PF05050">
    <property type="entry name" value="Methyltransf_21"/>
    <property type="match status" value="1"/>
</dbReference>
<dbReference type="Gene3D" id="3.40.50.150">
    <property type="entry name" value="Vaccinia Virus protein VP39"/>
    <property type="match status" value="1"/>
</dbReference>
<comment type="caution">
    <text evidence="2">The sequence shown here is derived from an EMBL/GenBank/DDBJ whole genome shotgun (WGS) entry which is preliminary data.</text>
</comment>